<name>A0A562V9Y3_9ACTN</name>
<sequence>MSGDVLLVGANPIVRLFEAGRVTVLASVWRVDWSVRGNGTALVLWHDGAVRLLGDNPDLARWLCRDFTRHFPEAAGLPWNEPDVENTPVEVSVNLAEGVRAKAGDVTVEAHGPLGHRRFSTEDFRLAGRPHGLSLVSAPMAEAGVTVAGRAVPGAVRREGDRNRPVSSAFATEAETWWLP</sequence>
<accession>A0A562V9Y3</accession>
<reference evidence="1 2" key="1">
    <citation type="journal article" date="2013" name="Stand. Genomic Sci.">
        <title>Genomic Encyclopedia of Type Strains, Phase I: The one thousand microbial genomes (KMG-I) project.</title>
        <authorList>
            <person name="Kyrpides N.C."/>
            <person name="Woyke T."/>
            <person name="Eisen J.A."/>
            <person name="Garrity G."/>
            <person name="Lilburn T.G."/>
            <person name="Beck B.J."/>
            <person name="Whitman W.B."/>
            <person name="Hugenholtz P."/>
            <person name="Klenk H.P."/>
        </authorList>
    </citation>
    <scope>NUCLEOTIDE SEQUENCE [LARGE SCALE GENOMIC DNA]</scope>
    <source>
        <strain evidence="1 2">DSM 45044</strain>
    </source>
</reference>
<dbReference type="AlphaFoldDB" id="A0A562V9Y3"/>
<evidence type="ECO:0000313" key="2">
    <source>
        <dbReference type="Proteomes" id="UP000321617"/>
    </source>
</evidence>
<organism evidence="1 2">
    <name type="scientific">Stackebrandtia albiflava</name>
    <dbReference type="NCBI Taxonomy" id="406432"/>
    <lineage>
        <taxon>Bacteria</taxon>
        <taxon>Bacillati</taxon>
        <taxon>Actinomycetota</taxon>
        <taxon>Actinomycetes</taxon>
        <taxon>Glycomycetales</taxon>
        <taxon>Glycomycetaceae</taxon>
        <taxon>Stackebrandtia</taxon>
    </lineage>
</organism>
<proteinExistence type="predicted"/>
<dbReference type="OrthoDB" id="3817406at2"/>
<gene>
    <name evidence="1" type="ORF">LX16_0371</name>
</gene>
<evidence type="ECO:0000313" key="1">
    <source>
        <dbReference type="EMBL" id="TWJ14684.1"/>
    </source>
</evidence>
<protein>
    <submittedName>
        <fullName evidence="1">Uncharacterized protein</fullName>
    </submittedName>
</protein>
<comment type="caution">
    <text evidence="1">The sequence shown here is derived from an EMBL/GenBank/DDBJ whole genome shotgun (WGS) entry which is preliminary data.</text>
</comment>
<dbReference type="RefSeq" id="WP_147132123.1">
    <property type="nucleotide sequence ID" value="NZ_BAABIJ010000001.1"/>
</dbReference>
<dbReference type="Proteomes" id="UP000321617">
    <property type="component" value="Unassembled WGS sequence"/>
</dbReference>
<dbReference type="EMBL" id="VLLL01000005">
    <property type="protein sequence ID" value="TWJ14684.1"/>
    <property type="molecule type" value="Genomic_DNA"/>
</dbReference>
<keyword evidence="2" id="KW-1185">Reference proteome</keyword>